<evidence type="ECO:0000313" key="1">
    <source>
        <dbReference type="EMBL" id="CAG9784401.1"/>
    </source>
</evidence>
<dbReference type="InterPro" id="IPR012337">
    <property type="entry name" value="RNaseH-like_sf"/>
</dbReference>
<reference evidence="1" key="2">
    <citation type="submission" date="2022-10" db="EMBL/GenBank/DDBJ databases">
        <authorList>
            <consortium name="ENA_rothamsted_submissions"/>
            <consortium name="culmorum"/>
            <person name="King R."/>
        </authorList>
    </citation>
    <scope>NUCLEOTIDE SEQUENCE</scope>
</reference>
<accession>A0A9N9QVT6</accession>
<keyword evidence="2" id="KW-1185">Reference proteome</keyword>
<gene>
    <name evidence="1" type="ORF">DIATSA_LOCUS2499</name>
</gene>
<dbReference type="OrthoDB" id="1101576at2759"/>
<dbReference type="PANTHER" id="PTHR45913:SF22">
    <property type="entry name" value="SCAN BOX DOMAIN-CONTAINING PROTEIN"/>
    <property type="match status" value="1"/>
</dbReference>
<protein>
    <submittedName>
        <fullName evidence="1">Uncharacterized protein</fullName>
    </submittedName>
</protein>
<dbReference type="EMBL" id="OU893343">
    <property type="protein sequence ID" value="CAG9784401.1"/>
    <property type="molecule type" value="Genomic_DNA"/>
</dbReference>
<reference evidence="1" key="1">
    <citation type="submission" date="2021-12" db="EMBL/GenBank/DDBJ databases">
        <authorList>
            <person name="King R."/>
        </authorList>
    </citation>
    <scope>NUCLEOTIDE SEQUENCE</scope>
</reference>
<sequence length="600" mass="68618">MSSTKKRKYNDDYLKYGFVCLTKNDGDHPQCVICYEVLSNDALRPTRLERHLLTKHSDLKDKPKEFFASKSGSLKRMKLDSTGSFAESNQKLLEASYELSFLIAKEKKSHIIGETLVKPCMLKAAEIVLGPESKQKLQQISLSDNTVKRRIDDMAEDIKKQVVDAVKQSPFFTIQLDESTDVAQCSQLLVFVRYIQNETIQDEMLFSTELTTTTKAVDVMAAVSEFFTEHELLWEKLIGVCTDGAPAMLGSRSGFVQLVKEKQPNIIAIHCFIHRQALAAKTLPSELNDVLKLCIKVVNSIKRSALNTRLFTAFCEDLGTEHKTLLFHTEVRWLSKGNMLTRLFELRDEVTLFLENQKSELCNEFKSPSVQVALAYLSDIFDSLNSLNLKLQGGDSNIIYHRDAIKTFTEKLQLWDRKVLAEPSNYVHFPKLYSLSEETRFMDVFQDAETKKKISNHLRCLTDEFSRYFPNSYDDDIYRLATDPFHVNVDTLPETLQEEALDIKNSSAAKYDFEKMSPSLFWVKIFLIYPKIAKKALQLYLPFSSTYLCERGFSAVVAIKTKYRNKLDIGSDLRCAISMVKPRIINLVKSMQAHPSHGNK</sequence>
<evidence type="ECO:0000313" key="2">
    <source>
        <dbReference type="Proteomes" id="UP001153714"/>
    </source>
</evidence>
<dbReference type="Proteomes" id="UP001153714">
    <property type="component" value="Chromosome 12"/>
</dbReference>
<dbReference type="PANTHER" id="PTHR45913">
    <property type="entry name" value="EPM2A-INTERACTING PROTEIN 1"/>
    <property type="match status" value="1"/>
</dbReference>
<name>A0A9N9QVT6_9NEOP</name>
<dbReference type="AlphaFoldDB" id="A0A9N9QVT6"/>
<dbReference type="SUPFAM" id="SSF53098">
    <property type="entry name" value="Ribonuclease H-like"/>
    <property type="match status" value="1"/>
</dbReference>
<organism evidence="1 2">
    <name type="scientific">Diatraea saccharalis</name>
    <name type="common">sugarcane borer</name>
    <dbReference type="NCBI Taxonomy" id="40085"/>
    <lineage>
        <taxon>Eukaryota</taxon>
        <taxon>Metazoa</taxon>
        <taxon>Ecdysozoa</taxon>
        <taxon>Arthropoda</taxon>
        <taxon>Hexapoda</taxon>
        <taxon>Insecta</taxon>
        <taxon>Pterygota</taxon>
        <taxon>Neoptera</taxon>
        <taxon>Endopterygota</taxon>
        <taxon>Lepidoptera</taxon>
        <taxon>Glossata</taxon>
        <taxon>Ditrysia</taxon>
        <taxon>Pyraloidea</taxon>
        <taxon>Crambidae</taxon>
        <taxon>Crambinae</taxon>
        <taxon>Diatraea</taxon>
    </lineage>
</organism>
<proteinExistence type="predicted"/>